<dbReference type="AlphaFoldDB" id="A0A4P9YQ60"/>
<sequence length="194" mass="22347">MITFNSLSPSLKVIGTLNVHLSPTGCYIQDSENEFNSTKMVDLSQYLFIDLDRSGLFQLHHSLTDSKLFSILQQEYNITEFLSKGIRVFGSLLNHLEPFEVLDPKVDEKKRYLDKLSKKLDTTLKNLSEQDLILSKLDCFHEDIGHFQSVLERHQETFASIVRLNDLESTDDLLIEQLKVAGDSIKYFQAKFNK</sequence>
<protein>
    <submittedName>
        <fullName evidence="1">Uncharacterized protein</fullName>
    </submittedName>
</protein>
<accession>A0A4P9YQ60</accession>
<proteinExistence type="predicted"/>
<evidence type="ECO:0000313" key="1">
    <source>
        <dbReference type="EMBL" id="RKP20850.1"/>
    </source>
</evidence>
<reference evidence="2" key="1">
    <citation type="journal article" date="2018" name="Nat. Microbiol.">
        <title>Leveraging single-cell genomics to expand the fungal tree of life.</title>
        <authorList>
            <person name="Ahrendt S.R."/>
            <person name="Quandt C.A."/>
            <person name="Ciobanu D."/>
            <person name="Clum A."/>
            <person name="Salamov A."/>
            <person name="Andreopoulos B."/>
            <person name="Cheng J.F."/>
            <person name="Woyke T."/>
            <person name="Pelin A."/>
            <person name="Henrissat B."/>
            <person name="Reynolds N.K."/>
            <person name="Benny G.L."/>
            <person name="Smith M.E."/>
            <person name="James T.Y."/>
            <person name="Grigoriev I.V."/>
        </authorList>
    </citation>
    <scope>NUCLEOTIDE SEQUENCE [LARGE SCALE GENOMIC DNA]</scope>
    <source>
        <strain evidence="2">CSF55</strain>
    </source>
</reference>
<dbReference type="EMBL" id="ML005014">
    <property type="protein sequence ID" value="RKP20850.1"/>
    <property type="molecule type" value="Genomic_DNA"/>
</dbReference>
<organism evidence="1 2">
    <name type="scientific">Rozella allomycis (strain CSF55)</name>
    <dbReference type="NCBI Taxonomy" id="988480"/>
    <lineage>
        <taxon>Eukaryota</taxon>
        <taxon>Fungi</taxon>
        <taxon>Fungi incertae sedis</taxon>
        <taxon>Cryptomycota</taxon>
        <taxon>Cryptomycota incertae sedis</taxon>
        <taxon>Rozella</taxon>
    </lineage>
</organism>
<gene>
    <name evidence="1" type="ORF">ROZALSC1DRAFT_27697</name>
</gene>
<dbReference type="Proteomes" id="UP000281549">
    <property type="component" value="Unassembled WGS sequence"/>
</dbReference>
<name>A0A4P9YQ60_ROZAC</name>
<evidence type="ECO:0000313" key="2">
    <source>
        <dbReference type="Proteomes" id="UP000281549"/>
    </source>
</evidence>